<dbReference type="Proteomes" id="UP000800039">
    <property type="component" value="Unassembled WGS sequence"/>
</dbReference>
<comment type="similarity">
    <text evidence="3">Belongs to the RBT5 family.</text>
</comment>
<evidence type="ECO:0000256" key="2">
    <source>
        <dbReference type="ARBA" id="ARBA00004613"/>
    </source>
</evidence>
<feature type="signal peptide" evidence="9">
    <location>
        <begin position="1"/>
        <end position="22"/>
    </location>
</feature>
<dbReference type="EMBL" id="ML976617">
    <property type="protein sequence ID" value="KAF1843469.1"/>
    <property type="molecule type" value="Genomic_DNA"/>
</dbReference>
<keyword evidence="6 9" id="KW-0732">Signal</keyword>
<feature type="chain" id="PRO_5040126739" description="CFEM domain-containing protein" evidence="9">
    <location>
        <begin position="23"/>
        <end position="102"/>
    </location>
</feature>
<evidence type="ECO:0000313" key="12">
    <source>
        <dbReference type="Proteomes" id="UP000800039"/>
    </source>
</evidence>
<protein>
    <recommendedName>
        <fullName evidence="10">CFEM domain-containing protein</fullName>
    </recommendedName>
</protein>
<evidence type="ECO:0000256" key="4">
    <source>
        <dbReference type="ARBA" id="ARBA00022525"/>
    </source>
</evidence>
<evidence type="ECO:0000256" key="1">
    <source>
        <dbReference type="ARBA" id="ARBA00004589"/>
    </source>
</evidence>
<evidence type="ECO:0000256" key="9">
    <source>
        <dbReference type="SAM" id="SignalP"/>
    </source>
</evidence>
<evidence type="ECO:0000313" key="11">
    <source>
        <dbReference type="EMBL" id="KAF1843469.1"/>
    </source>
</evidence>
<dbReference type="AlphaFoldDB" id="A0A9P4L6N2"/>
<dbReference type="RefSeq" id="XP_040786032.1">
    <property type="nucleotide sequence ID" value="XM_040931157.1"/>
</dbReference>
<keyword evidence="5" id="KW-0325">Glycoprotein</keyword>
<feature type="domain" description="CFEM" evidence="10">
    <location>
        <begin position="40"/>
        <end position="102"/>
    </location>
</feature>
<evidence type="ECO:0000256" key="7">
    <source>
        <dbReference type="ARBA" id="ARBA00023157"/>
    </source>
</evidence>
<organism evidence="11 12">
    <name type="scientific">Cucurbitaria berberidis CBS 394.84</name>
    <dbReference type="NCBI Taxonomy" id="1168544"/>
    <lineage>
        <taxon>Eukaryota</taxon>
        <taxon>Fungi</taxon>
        <taxon>Dikarya</taxon>
        <taxon>Ascomycota</taxon>
        <taxon>Pezizomycotina</taxon>
        <taxon>Dothideomycetes</taxon>
        <taxon>Pleosporomycetidae</taxon>
        <taxon>Pleosporales</taxon>
        <taxon>Pleosporineae</taxon>
        <taxon>Cucurbitariaceae</taxon>
        <taxon>Cucurbitaria</taxon>
    </lineage>
</organism>
<accession>A0A9P4L6N2</accession>
<sequence>MRISISLIAVVFGSVAVSLVSPMTPSLITRQHGGKVGSKVASIGKCPKDCWNEAAVKAKCDPNKDDRCLCGPFLDAVTLCTSQTCNLADNLAALNFLEPACN</sequence>
<keyword evidence="5" id="KW-0472">Membrane</keyword>
<keyword evidence="12" id="KW-1185">Reference proteome</keyword>
<dbReference type="InterPro" id="IPR008427">
    <property type="entry name" value="Extracellular_membr_CFEM_dom"/>
</dbReference>
<evidence type="ECO:0000256" key="6">
    <source>
        <dbReference type="ARBA" id="ARBA00022729"/>
    </source>
</evidence>
<proteinExistence type="inferred from homology"/>
<gene>
    <name evidence="11" type="ORF">K460DRAFT_341652</name>
</gene>
<reference evidence="11" key="1">
    <citation type="submission" date="2020-01" db="EMBL/GenBank/DDBJ databases">
        <authorList>
            <consortium name="DOE Joint Genome Institute"/>
            <person name="Haridas S."/>
            <person name="Albert R."/>
            <person name="Binder M."/>
            <person name="Bloem J."/>
            <person name="Labutti K."/>
            <person name="Salamov A."/>
            <person name="Andreopoulos B."/>
            <person name="Baker S.E."/>
            <person name="Barry K."/>
            <person name="Bills G."/>
            <person name="Bluhm B.H."/>
            <person name="Cannon C."/>
            <person name="Castanera R."/>
            <person name="Culley D.E."/>
            <person name="Daum C."/>
            <person name="Ezra D."/>
            <person name="Gonzalez J.B."/>
            <person name="Henrissat B."/>
            <person name="Kuo A."/>
            <person name="Liang C."/>
            <person name="Lipzen A."/>
            <person name="Lutzoni F."/>
            <person name="Magnuson J."/>
            <person name="Mondo S."/>
            <person name="Nolan M."/>
            <person name="Ohm R."/>
            <person name="Pangilinan J."/>
            <person name="Park H.-J."/>
            <person name="Ramirez L."/>
            <person name="Alfaro M."/>
            <person name="Sun H."/>
            <person name="Tritt A."/>
            <person name="Yoshinaga Y."/>
            <person name="Zwiers L.-H."/>
            <person name="Turgeon B.G."/>
            <person name="Goodwin S.B."/>
            <person name="Spatafora J.W."/>
            <person name="Crous P.W."/>
            <person name="Grigoriev I.V."/>
        </authorList>
    </citation>
    <scope>NUCLEOTIDE SEQUENCE</scope>
    <source>
        <strain evidence="11">CBS 394.84</strain>
    </source>
</reference>
<evidence type="ECO:0000256" key="3">
    <source>
        <dbReference type="ARBA" id="ARBA00010031"/>
    </source>
</evidence>
<keyword evidence="5" id="KW-0336">GPI-anchor</keyword>
<keyword evidence="8" id="KW-0449">Lipoprotein</keyword>
<evidence type="ECO:0000256" key="5">
    <source>
        <dbReference type="ARBA" id="ARBA00022622"/>
    </source>
</evidence>
<comment type="subcellular location">
    <subcellularLocation>
        <location evidence="1">Membrane</location>
        <topology evidence="1">Lipid-anchor</topology>
        <topology evidence="1">GPI-anchor</topology>
    </subcellularLocation>
    <subcellularLocation>
        <location evidence="2">Secreted</location>
    </subcellularLocation>
</comment>
<evidence type="ECO:0000256" key="8">
    <source>
        <dbReference type="ARBA" id="ARBA00023288"/>
    </source>
</evidence>
<dbReference type="GeneID" id="63848409"/>
<name>A0A9P4L6N2_9PLEO</name>
<comment type="caution">
    <text evidence="11">The sequence shown here is derived from an EMBL/GenBank/DDBJ whole genome shotgun (WGS) entry which is preliminary data.</text>
</comment>
<dbReference type="GO" id="GO:0098552">
    <property type="term" value="C:side of membrane"/>
    <property type="evidence" value="ECO:0007669"/>
    <property type="project" value="UniProtKB-KW"/>
</dbReference>
<evidence type="ECO:0000259" key="10">
    <source>
        <dbReference type="Pfam" id="PF05730"/>
    </source>
</evidence>
<keyword evidence="4" id="KW-0964">Secreted</keyword>
<keyword evidence="7" id="KW-1015">Disulfide bond</keyword>
<dbReference type="OrthoDB" id="3785142at2759"/>
<dbReference type="GO" id="GO:0005576">
    <property type="term" value="C:extracellular region"/>
    <property type="evidence" value="ECO:0007669"/>
    <property type="project" value="UniProtKB-SubCell"/>
</dbReference>
<dbReference type="Pfam" id="PF05730">
    <property type="entry name" value="CFEM"/>
    <property type="match status" value="1"/>
</dbReference>